<sequence>MKEKFRIHLFIAGTVQGVFFRAHTRNVAQASDLTGWVRNLPDGRVEVIAEGGRDRIAEFIRWCHKGPAMASVANVEIYWEEATGEFKDFGIQYLH</sequence>
<comment type="caution">
    <text evidence="8">The sequence shown here is derived from an EMBL/GenBank/DDBJ whole genome shotgun (WGS) entry which is preliminary data.</text>
</comment>
<evidence type="ECO:0000259" key="7">
    <source>
        <dbReference type="PROSITE" id="PS51160"/>
    </source>
</evidence>
<evidence type="ECO:0000256" key="6">
    <source>
        <dbReference type="RuleBase" id="RU004168"/>
    </source>
</evidence>
<feature type="active site" evidence="4">
    <location>
        <position position="39"/>
    </location>
</feature>
<dbReference type="GO" id="GO:0003998">
    <property type="term" value="F:acylphosphatase activity"/>
    <property type="evidence" value="ECO:0007669"/>
    <property type="project" value="UniProtKB-EC"/>
</dbReference>
<gene>
    <name evidence="8" type="ORF">AMJ83_02840</name>
</gene>
<evidence type="ECO:0000256" key="5">
    <source>
        <dbReference type="RuleBase" id="RU000553"/>
    </source>
</evidence>
<keyword evidence="4 5" id="KW-0378">Hydrolase</keyword>
<dbReference type="InterPro" id="IPR001792">
    <property type="entry name" value="Acylphosphatase-like_dom"/>
</dbReference>
<dbReference type="Pfam" id="PF00708">
    <property type="entry name" value="Acylphosphatase"/>
    <property type="match status" value="1"/>
</dbReference>
<reference evidence="8 9" key="1">
    <citation type="journal article" date="2015" name="Microbiome">
        <title>Genomic resolution of linkages in carbon, nitrogen, and sulfur cycling among widespread estuary sediment bacteria.</title>
        <authorList>
            <person name="Baker B.J."/>
            <person name="Lazar C.S."/>
            <person name="Teske A.P."/>
            <person name="Dick G.J."/>
        </authorList>
    </citation>
    <scope>NUCLEOTIDE SEQUENCE [LARGE SCALE GENOMIC DNA]</scope>
    <source>
        <strain evidence="8">SM23_42</strain>
    </source>
</reference>
<dbReference type="PATRIC" id="fig|1703779.3.peg.568"/>
<comment type="similarity">
    <text evidence="1 6">Belongs to the acylphosphatase family.</text>
</comment>
<comment type="catalytic activity">
    <reaction evidence="3 4 5">
        <text>an acyl phosphate + H2O = a carboxylate + phosphate + H(+)</text>
        <dbReference type="Rhea" id="RHEA:14965"/>
        <dbReference type="ChEBI" id="CHEBI:15377"/>
        <dbReference type="ChEBI" id="CHEBI:15378"/>
        <dbReference type="ChEBI" id="CHEBI:29067"/>
        <dbReference type="ChEBI" id="CHEBI:43474"/>
        <dbReference type="ChEBI" id="CHEBI:59918"/>
        <dbReference type="EC" id="3.6.1.7"/>
    </reaction>
</comment>
<dbReference type="EC" id="3.6.1.7" evidence="2 4"/>
<feature type="domain" description="Acylphosphatase-like" evidence="7">
    <location>
        <begin position="6"/>
        <end position="93"/>
    </location>
</feature>
<dbReference type="InterPro" id="IPR017968">
    <property type="entry name" value="Acylphosphatase_CS"/>
</dbReference>
<proteinExistence type="inferred from homology"/>
<dbReference type="STRING" id="1703779.AMJ83_02840"/>
<evidence type="ECO:0000256" key="4">
    <source>
        <dbReference type="PROSITE-ProRule" id="PRU00520"/>
    </source>
</evidence>
<dbReference type="PROSITE" id="PS00151">
    <property type="entry name" value="ACYLPHOSPHATASE_2"/>
    <property type="match status" value="1"/>
</dbReference>
<dbReference type="NCBIfam" id="NF011016">
    <property type="entry name" value="PRK14444.1"/>
    <property type="match status" value="1"/>
</dbReference>
<protein>
    <recommendedName>
        <fullName evidence="2 4">Acylphosphatase</fullName>
        <ecNumber evidence="2 4">3.6.1.7</ecNumber>
    </recommendedName>
</protein>
<evidence type="ECO:0000256" key="2">
    <source>
        <dbReference type="ARBA" id="ARBA00012150"/>
    </source>
</evidence>
<dbReference type="PANTHER" id="PTHR47268">
    <property type="entry name" value="ACYLPHOSPHATASE"/>
    <property type="match status" value="1"/>
</dbReference>
<dbReference type="InterPro" id="IPR036046">
    <property type="entry name" value="Acylphosphatase-like_dom_sf"/>
</dbReference>
<name>A0A0S8FUN7_UNCW3</name>
<dbReference type="PANTHER" id="PTHR47268:SF4">
    <property type="entry name" value="ACYLPHOSPHATASE"/>
    <property type="match status" value="1"/>
</dbReference>
<evidence type="ECO:0000313" key="9">
    <source>
        <dbReference type="Proteomes" id="UP000051373"/>
    </source>
</evidence>
<dbReference type="AlphaFoldDB" id="A0A0S8FUN7"/>
<dbReference type="PROSITE" id="PS00150">
    <property type="entry name" value="ACYLPHOSPHATASE_1"/>
    <property type="match status" value="1"/>
</dbReference>
<accession>A0A0S8FUN7</accession>
<evidence type="ECO:0000256" key="1">
    <source>
        <dbReference type="ARBA" id="ARBA00005614"/>
    </source>
</evidence>
<dbReference type="SUPFAM" id="SSF54975">
    <property type="entry name" value="Acylphosphatase/BLUF domain-like"/>
    <property type="match status" value="1"/>
</dbReference>
<dbReference type="PROSITE" id="PS51160">
    <property type="entry name" value="ACYLPHOSPHATASE_3"/>
    <property type="match status" value="1"/>
</dbReference>
<dbReference type="InterPro" id="IPR020456">
    <property type="entry name" value="Acylphosphatase"/>
</dbReference>
<evidence type="ECO:0000313" key="8">
    <source>
        <dbReference type="EMBL" id="KPK64393.1"/>
    </source>
</evidence>
<dbReference type="Gene3D" id="3.30.70.100">
    <property type="match status" value="1"/>
</dbReference>
<evidence type="ECO:0000256" key="3">
    <source>
        <dbReference type="ARBA" id="ARBA00047645"/>
    </source>
</evidence>
<organism evidence="8 9">
    <name type="scientific">candidate division WOR_3 bacterium SM23_42</name>
    <dbReference type="NCBI Taxonomy" id="1703779"/>
    <lineage>
        <taxon>Bacteria</taxon>
        <taxon>Bacteria division WOR-3</taxon>
    </lineage>
</organism>
<dbReference type="EMBL" id="LJUJ01000003">
    <property type="protein sequence ID" value="KPK64393.1"/>
    <property type="molecule type" value="Genomic_DNA"/>
</dbReference>
<feature type="active site" evidence="4">
    <location>
        <position position="21"/>
    </location>
</feature>
<dbReference type="Proteomes" id="UP000051373">
    <property type="component" value="Unassembled WGS sequence"/>
</dbReference>